<sequence>MKASARFIHVFTLIVALLASFEVLWPRYLLKPEGKFSDWLVEKHAKTLKADTDIVLLSIDDRSQTQMEGLVGRWPWPRSVYGEVVEAIHRQGPKAIVFDLTFNERDTDRTEWDAAFNNAIRGKTNVFFPYVRRELNQAAYVVQLSKFAPILGLSATKDADPDARGAFLLPLAIEKSEWRVGTVNFLEDEDGVGRRYELYTNLSGWLVPSLPARVAQDLGYQVPQRDNFILRWHGELNPYKTISFSDFYADIDREKPLRSNTEFKDKIVIIGADASSLTDQRVTPIDNRYWGSNILATAIDNLKNQVFVHTPPAWTMLVATLLSMFAIYACFLWRINALYPAIALALLTPLAILVTYFLLGRGILVHIFIPLVFVWSYYFALALREYWIVHRSYQATIKEFGRYVNPHVVKEWVAREGSEHMGERAESREITVLFSDIRGFTTLSESRTPEEIVDILNRYFTLQVEVIFRYNGTIDKFIGDCIMAFWGAPLDNPQHASDAVKAAVEMSEVLEKFKLELGDLATDFDVGIGLHSGPAVVGSIGSSERKEFTAIGDTVNLASRIEGLTKGVSRILVSKETMLLCGDALDFEAFGSYKVKGREQEVELFAPSPRKLT</sequence>
<keyword evidence="4" id="KW-1185">Reference proteome</keyword>
<evidence type="ECO:0000256" key="1">
    <source>
        <dbReference type="SAM" id="Phobius"/>
    </source>
</evidence>
<dbReference type="SMART" id="SM00044">
    <property type="entry name" value="CYCc"/>
    <property type="match status" value="1"/>
</dbReference>
<keyword evidence="1" id="KW-0472">Membrane</keyword>
<evidence type="ECO:0000313" key="3">
    <source>
        <dbReference type="EMBL" id="WMW80705.1"/>
    </source>
</evidence>
<keyword evidence="1" id="KW-0812">Transmembrane</keyword>
<dbReference type="PANTHER" id="PTHR43081:SF1">
    <property type="entry name" value="ADENYLATE CYCLASE, TERMINAL-DIFFERENTIATION SPECIFIC"/>
    <property type="match status" value="1"/>
</dbReference>
<feature type="transmembrane region" description="Helical" evidence="1">
    <location>
        <begin position="363"/>
        <end position="383"/>
    </location>
</feature>
<dbReference type="GO" id="GO:0016829">
    <property type="term" value="F:lyase activity"/>
    <property type="evidence" value="ECO:0007669"/>
    <property type="project" value="UniProtKB-KW"/>
</dbReference>
<feature type="transmembrane region" description="Helical" evidence="1">
    <location>
        <begin position="313"/>
        <end position="331"/>
    </location>
</feature>
<dbReference type="InterPro" id="IPR050697">
    <property type="entry name" value="Adenylyl/Guanylyl_Cyclase_3/4"/>
</dbReference>
<dbReference type="EMBL" id="CP133720">
    <property type="protein sequence ID" value="WMW80705.1"/>
    <property type="molecule type" value="Genomic_DNA"/>
</dbReference>
<organism evidence="3 4">
    <name type="scientific">Undibacterium cyanobacteriorum</name>
    <dbReference type="NCBI Taxonomy" id="3073561"/>
    <lineage>
        <taxon>Bacteria</taxon>
        <taxon>Pseudomonadati</taxon>
        <taxon>Pseudomonadota</taxon>
        <taxon>Betaproteobacteria</taxon>
        <taxon>Burkholderiales</taxon>
        <taxon>Oxalobacteraceae</taxon>
        <taxon>Undibacterium</taxon>
    </lineage>
</organism>
<dbReference type="CDD" id="cd07302">
    <property type="entry name" value="CHD"/>
    <property type="match status" value="1"/>
</dbReference>
<keyword evidence="3" id="KW-0456">Lyase</keyword>
<reference evidence="3" key="1">
    <citation type="submission" date="2023-09" db="EMBL/GenBank/DDBJ databases">
        <title>Undibacterium sp. 20NA77.5 isolated from freshwater.</title>
        <authorList>
            <person name="Le V."/>
            <person name="Ko S.-R."/>
            <person name="Ahn C.-Y."/>
            <person name="Oh H.-M."/>
        </authorList>
    </citation>
    <scope>NUCLEOTIDE SEQUENCE</scope>
    <source>
        <strain evidence="3">20NA77.5</strain>
    </source>
</reference>
<dbReference type="EC" id="4.6.1.-" evidence="3"/>
<feature type="transmembrane region" description="Helical" evidence="1">
    <location>
        <begin position="338"/>
        <end position="357"/>
    </location>
</feature>
<dbReference type="RefSeq" id="WP_309482196.1">
    <property type="nucleotide sequence ID" value="NZ_CP133720.1"/>
</dbReference>
<dbReference type="Gene3D" id="3.30.70.1230">
    <property type="entry name" value="Nucleotide cyclase"/>
    <property type="match status" value="1"/>
</dbReference>
<dbReference type="Pfam" id="PF00211">
    <property type="entry name" value="Guanylate_cyc"/>
    <property type="match status" value="1"/>
</dbReference>
<gene>
    <name evidence="3" type="ORF">RF679_00145</name>
</gene>
<proteinExistence type="predicted"/>
<protein>
    <submittedName>
        <fullName evidence="3">Adenylate/guanylate cyclase domain-containing protein</fullName>
        <ecNumber evidence="3">4.6.1.-</ecNumber>
    </submittedName>
</protein>
<dbReference type="Pfam" id="PF05226">
    <property type="entry name" value="CHASE2"/>
    <property type="match status" value="1"/>
</dbReference>
<name>A0ABY9RHL6_9BURK</name>
<dbReference type="PROSITE" id="PS50125">
    <property type="entry name" value="GUANYLATE_CYCLASE_2"/>
    <property type="match status" value="1"/>
</dbReference>
<dbReference type="SMART" id="SM01080">
    <property type="entry name" value="CHASE2"/>
    <property type="match status" value="1"/>
</dbReference>
<keyword evidence="1" id="KW-1133">Transmembrane helix</keyword>
<evidence type="ECO:0000259" key="2">
    <source>
        <dbReference type="PROSITE" id="PS50125"/>
    </source>
</evidence>
<dbReference type="InterPro" id="IPR001054">
    <property type="entry name" value="A/G_cyclase"/>
</dbReference>
<dbReference type="Proteomes" id="UP001181355">
    <property type="component" value="Chromosome"/>
</dbReference>
<feature type="domain" description="Guanylate cyclase" evidence="2">
    <location>
        <begin position="431"/>
        <end position="562"/>
    </location>
</feature>
<dbReference type="InterPro" id="IPR007890">
    <property type="entry name" value="CHASE2"/>
</dbReference>
<dbReference type="SUPFAM" id="SSF55073">
    <property type="entry name" value="Nucleotide cyclase"/>
    <property type="match status" value="1"/>
</dbReference>
<dbReference type="InterPro" id="IPR029787">
    <property type="entry name" value="Nucleotide_cyclase"/>
</dbReference>
<dbReference type="PANTHER" id="PTHR43081">
    <property type="entry name" value="ADENYLATE CYCLASE, TERMINAL-DIFFERENTIATION SPECIFIC-RELATED"/>
    <property type="match status" value="1"/>
</dbReference>
<evidence type="ECO:0000313" key="4">
    <source>
        <dbReference type="Proteomes" id="UP001181355"/>
    </source>
</evidence>
<accession>A0ABY9RHL6</accession>